<sequence length="178" mass="19486">MASRFALVAIVALAILADTASGSIECESLDKASCAYAVSWRGKRCVLEKHVQRGGTEEYTCAASEIVANELRNWIESDQCVEACGLDRSVLGISSDSLLEARFVKQLCSKECYWRCHNIVDLYFDLAAGEGVYLPKFCDRKGANTRREISEIRSSGSVAVAESPEYSTAVNYASMAPY</sequence>
<keyword evidence="3" id="KW-1185">Reference proteome</keyword>
<evidence type="ECO:0000256" key="1">
    <source>
        <dbReference type="SAM" id="SignalP"/>
    </source>
</evidence>
<dbReference type="Pfam" id="PF06521">
    <property type="entry name" value="PAR1"/>
    <property type="match status" value="1"/>
</dbReference>
<dbReference type="PANTHER" id="PTHR33649">
    <property type="entry name" value="PAR1 PROTEIN"/>
    <property type="match status" value="1"/>
</dbReference>
<protein>
    <submittedName>
        <fullName evidence="2">PAR1 protein</fullName>
    </submittedName>
</protein>
<dbReference type="PANTHER" id="PTHR33649:SF2">
    <property type="entry name" value="PAR1 PROTEIN"/>
    <property type="match status" value="1"/>
</dbReference>
<proteinExistence type="predicted"/>
<dbReference type="EMBL" id="JBEAFC010000014">
    <property type="protein sequence ID" value="KAL1531414.1"/>
    <property type="molecule type" value="Genomic_DNA"/>
</dbReference>
<gene>
    <name evidence="2" type="ORF">AAHA92_31556</name>
</gene>
<name>A0ABD1FKE5_SALDI</name>
<comment type="caution">
    <text evidence="2">The sequence shown here is derived from an EMBL/GenBank/DDBJ whole genome shotgun (WGS) entry which is preliminary data.</text>
</comment>
<keyword evidence="1" id="KW-0732">Signal</keyword>
<dbReference type="InterPro" id="IPR009489">
    <property type="entry name" value="PAR1"/>
</dbReference>
<organism evidence="2 3">
    <name type="scientific">Salvia divinorum</name>
    <name type="common">Maria pastora</name>
    <name type="synonym">Diviner's sage</name>
    <dbReference type="NCBI Taxonomy" id="28513"/>
    <lineage>
        <taxon>Eukaryota</taxon>
        <taxon>Viridiplantae</taxon>
        <taxon>Streptophyta</taxon>
        <taxon>Embryophyta</taxon>
        <taxon>Tracheophyta</taxon>
        <taxon>Spermatophyta</taxon>
        <taxon>Magnoliopsida</taxon>
        <taxon>eudicotyledons</taxon>
        <taxon>Gunneridae</taxon>
        <taxon>Pentapetalae</taxon>
        <taxon>asterids</taxon>
        <taxon>lamiids</taxon>
        <taxon>Lamiales</taxon>
        <taxon>Lamiaceae</taxon>
        <taxon>Nepetoideae</taxon>
        <taxon>Mentheae</taxon>
        <taxon>Salviinae</taxon>
        <taxon>Salvia</taxon>
        <taxon>Salvia subgen. Calosphace</taxon>
    </lineage>
</organism>
<accession>A0ABD1FKE5</accession>
<evidence type="ECO:0000313" key="3">
    <source>
        <dbReference type="Proteomes" id="UP001567538"/>
    </source>
</evidence>
<reference evidence="2 3" key="1">
    <citation type="submission" date="2024-06" db="EMBL/GenBank/DDBJ databases">
        <title>A chromosome level genome sequence of Diviner's sage (Salvia divinorum).</title>
        <authorList>
            <person name="Ford S.A."/>
            <person name="Ro D.-K."/>
            <person name="Ness R.W."/>
            <person name="Phillips M.A."/>
        </authorList>
    </citation>
    <scope>NUCLEOTIDE SEQUENCE [LARGE SCALE GENOMIC DNA]</scope>
    <source>
        <strain evidence="2">SAF-2024a</strain>
        <tissue evidence="2">Leaf</tissue>
    </source>
</reference>
<feature type="chain" id="PRO_5044814588" evidence="1">
    <location>
        <begin position="23"/>
        <end position="178"/>
    </location>
</feature>
<dbReference type="Proteomes" id="UP001567538">
    <property type="component" value="Unassembled WGS sequence"/>
</dbReference>
<feature type="signal peptide" evidence="1">
    <location>
        <begin position="1"/>
        <end position="22"/>
    </location>
</feature>
<evidence type="ECO:0000313" key="2">
    <source>
        <dbReference type="EMBL" id="KAL1531414.1"/>
    </source>
</evidence>
<dbReference type="AlphaFoldDB" id="A0ABD1FKE5"/>